<comment type="caution">
    <text evidence="2">The sequence shown here is derived from an EMBL/GenBank/DDBJ whole genome shotgun (WGS) entry which is preliminary data.</text>
</comment>
<proteinExistence type="predicted"/>
<feature type="chain" id="PRO_5041914704" evidence="1">
    <location>
        <begin position="26"/>
        <end position="292"/>
    </location>
</feature>
<evidence type="ECO:0000313" key="3">
    <source>
        <dbReference type="Proteomes" id="UP001218218"/>
    </source>
</evidence>
<dbReference type="EMBL" id="JARIHO010000052">
    <property type="protein sequence ID" value="KAJ7320944.1"/>
    <property type="molecule type" value="Genomic_DNA"/>
</dbReference>
<sequence>MHAPAMRSVGIVTLASILLVPFTLAIPIVDQFLAPGGYRRGANMMAVPLGGRLTHVGSDIHVMSANGTVVHIATPKPLGSPTATAVSPEQTGWITYASWLNNLGVPIGSFGTNWIVPPVPASQHGQTIFLFNSIEPGTFDGIMQPVLQYGPSAAGGGAFWAVATWYLLQDQTFFTTPVKVNPGQNLRGALSLVGSSGTTFNYHAGFTNVAGTELDINGSPQLEWATLTLEAYGVTAASDYPLGSTAFTSVGLELENGARPAISWSTVNDAPDGLSTTINVGGSVNAVVTIKY</sequence>
<protein>
    <submittedName>
        <fullName evidence="2">Uncharacterized protein</fullName>
    </submittedName>
</protein>
<accession>A0AAD7EFH4</accession>
<evidence type="ECO:0000313" key="2">
    <source>
        <dbReference type="EMBL" id="KAJ7320944.1"/>
    </source>
</evidence>
<evidence type="ECO:0000256" key="1">
    <source>
        <dbReference type="SAM" id="SignalP"/>
    </source>
</evidence>
<dbReference type="AlphaFoldDB" id="A0AAD7EFH4"/>
<reference evidence="2" key="1">
    <citation type="submission" date="2023-03" db="EMBL/GenBank/DDBJ databases">
        <title>Massive genome expansion in bonnet fungi (Mycena s.s.) driven by repeated elements and novel gene families across ecological guilds.</title>
        <authorList>
            <consortium name="Lawrence Berkeley National Laboratory"/>
            <person name="Harder C.B."/>
            <person name="Miyauchi S."/>
            <person name="Viragh M."/>
            <person name="Kuo A."/>
            <person name="Thoen E."/>
            <person name="Andreopoulos B."/>
            <person name="Lu D."/>
            <person name="Skrede I."/>
            <person name="Drula E."/>
            <person name="Henrissat B."/>
            <person name="Morin E."/>
            <person name="Kohler A."/>
            <person name="Barry K."/>
            <person name="LaButti K."/>
            <person name="Morin E."/>
            <person name="Salamov A."/>
            <person name="Lipzen A."/>
            <person name="Mereny Z."/>
            <person name="Hegedus B."/>
            <person name="Baldrian P."/>
            <person name="Stursova M."/>
            <person name="Weitz H."/>
            <person name="Taylor A."/>
            <person name="Grigoriev I.V."/>
            <person name="Nagy L.G."/>
            <person name="Martin F."/>
            <person name="Kauserud H."/>
        </authorList>
    </citation>
    <scope>NUCLEOTIDE SEQUENCE</scope>
    <source>
        <strain evidence="2">CBHHK002</strain>
    </source>
</reference>
<keyword evidence="3" id="KW-1185">Reference proteome</keyword>
<keyword evidence="1" id="KW-0732">Signal</keyword>
<dbReference type="Proteomes" id="UP001218218">
    <property type="component" value="Unassembled WGS sequence"/>
</dbReference>
<feature type="signal peptide" evidence="1">
    <location>
        <begin position="1"/>
        <end position="25"/>
    </location>
</feature>
<gene>
    <name evidence="2" type="ORF">DFH08DRAFT_384758</name>
</gene>
<organism evidence="2 3">
    <name type="scientific">Mycena albidolilacea</name>
    <dbReference type="NCBI Taxonomy" id="1033008"/>
    <lineage>
        <taxon>Eukaryota</taxon>
        <taxon>Fungi</taxon>
        <taxon>Dikarya</taxon>
        <taxon>Basidiomycota</taxon>
        <taxon>Agaricomycotina</taxon>
        <taxon>Agaricomycetes</taxon>
        <taxon>Agaricomycetidae</taxon>
        <taxon>Agaricales</taxon>
        <taxon>Marasmiineae</taxon>
        <taxon>Mycenaceae</taxon>
        <taxon>Mycena</taxon>
    </lineage>
</organism>
<name>A0AAD7EFH4_9AGAR</name>